<organism evidence="2 3">
    <name type="scientific">Mycobacteroides immunogenum</name>
    <dbReference type="NCBI Taxonomy" id="83262"/>
    <lineage>
        <taxon>Bacteria</taxon>
        <taxon>Bacillati</taxon>
        <taxon>Actinomycetota</taxon>
        <taxon>Actinomycetes</taxon>
        <taxon>Mycobacteriales</taxon>
        <taxon>Mycobacteriaceae</taxon>
        <taxon>Mycobacteroides</taxon>
    </lineage>
</organism>
<dbReference type="EMBL" id="LQYE01000007">
    <property type="protein sequence ID" value="OAT69359.1"/>
    <property type="molecule type" value="Genomic_DNA"/>
</dbReference>
<feature type="compositionally biased region" description="Pro residues" evidence="1">
    <location>
        <begin position="135"/>
        <end position="144"/>
    </location>
</feature>
<reference evidence="2 3" key="1">
    <citation type="submission" date="2016-01" db="EMBL/GenBank/DDBJ databases">
        <title>Mycobacterium immunogenum strain CD11_6 genome sequencing and assembly.</title>
        <authorList>
            <person name="Kaur G."/>
            <person name="Nair G.R."/>
            <person name="Mayilraj S."/>
        </authorList>
    </citation>
    <scope>NUCLEOTIDE SEQUENCE [LARGE SCALE GENOMIC DNA]</scope>
    <source>
        <strain evidence="2 3">CD11-6</strain>
    </source>
</reference>
<feature type="region of interest" description="Disordered" evidence="1">
    <location>
        <begin position="132"/>
        <end position="289"/>
    </location>
</feature>
<feature type="compositionally biased region" description="Low complexity" evidence="1">
    <location>
        <begin position="208"/>
        <end position="225"/>
    </location>
</feature>
<feature type="compositionally biased region" description="Basic and acidic residues" evidence="1">
    <location>
        <begin position="170"/>
        <end position="191"/>
    </location>
</feature>
<accession>A0A179VBT9</accession>
<feature type="compositionally biased region" description="Low complexity" evidence="1">
    <location>
        <begin position="368"/>
        <end position="388"/>
    </location>
</feature>
<sequence>MSGAFISAAIKLCSQVENQIMNTITMYQEAANQAGWGANAIYNVQNDIVGVVEHAEKQIAEAESVANAAAAQGNPLPLAAFPGVEASIVSEAKALAHEFDAEGAGIVHGIIAKVEAFKLPYDVLTKMFDSTTAPPTTPTDPLPHQPGIGSAAGKPVDYTSSSDKGGWNEAKPDIKSDQPKAGESKHADSKLPESTSTNPNGPGELGKSQSPLSSSPPMSSMQNGLSSGGSSGGNPSSSLGSMFKPPQGMTGQSPGNTGSSASGLGSQPNLANTMGANTGAGTGSGTGASALGRGIGAAASLGSGIADTAARLGTGAVSTGAQAGGLAAQTASTAAASGPAVPPQSSVPPQTTGASPMGMVPPAGHGASGPVSTVASSPTPASSNAGPGVSSTPAVTGSGVSANPGASSTGGGVVGAAPPSTVRGVGSGGALGDSLVNQAGEAGRSVIESLVGQTRKLGYLNVDWAVAITSERAGLVGAWMASGEGPSYVPLGVRVPADVRLAVTDPMVGDQLRVAYAGGGDPLEMLARHHEMRSQYLPGLSVLAVASSMPMERTSDWAHSMGAKAVSVDPISVDPIDVGGAGQHRCAAASEWDWRQANGFDAAGMRQVAERHMLMACNAANMYTPNILAVHQAFQMNQPISDEIWNGVLAEYNNAIIEYQMAKAAGVGGMDPERAFMKARAAEVVWCLRDYGSVDGFADLLYATRLAGAPLNPAAAVA</sequence>
<gene>
    <name evidence="2" type="ORF">AWB85_21595</name>
</gene>
<dbReference type="AlphaFoldDB" id="A0A179VBT9"/>
<evidence type="ECO:0000313" key="3">
    <source>
        <dbReference type="Proteomes" id="UP000186919"/>
    </source>
</evidence>
<proteinExistence type="predicted"/>
<comment type="caution">
    <text evidence="2">The sequence shown here is derived from an EMBL/GenBank/DDBJ whole genome shotgun (WGS) entry which is preliminary data.</text>
</comment>
<dbReference type="Proteomes" id="UP000186919">
    <property type="component" value="Unassembled WGS sequence"/>
</dbReference>
<dbReference type="RefSeq" id="WP_131809318.1">
    <property type="nucleotide sequence ID" value="NZ_LQYE01000007.1"/>
</dbReference>
<feature type="compositionally biased region" description="Polar residues" evidence="1">
    <location>
        <begin position="389"/>
        <end position="401"/>
    </location>
</feature>
<feature type="compositionally biased region" description="Polar residues" evidence="1">
    <location>
        <begin position="249"/>
        <end position="269"/>
    </location>
</feature>
<evidence type="ECO:0000256" key="1">
    <source>
        <dbReference type="SAM" id="MobiDB-lite"/>
    </source>
</evidence>
<feature type="region of interest" description="Disordered" evidence="1">
    <location>
        <begin position="334"/>
        <end position="420"/>
    </location>
</feature>
<name>A0A179VBT9_9MYCO</name>
<evidence type="ECO:0000313" key="2">
    <source>
        <dbReference type="EMBL" id="OAT69359.1"/>
    </source>
</evidence>
<protein>
    <submittedName>
        <fullName evidence="2">Uncharacterized protein</fullName>
    </submittedName>
</protein>